<protein>
    <recommendedName>
        <fullName evidence="2">Ice-binding protein C-terminal domain-containing protein</fullName>
    </recommendedName>
</protein>
<dbReference type="Proteomes" id="UP001500523">
    <property type="component" value="Unassembled WGS sequence"/>
</dbReference>
<reference evidence="4" key="1">
    <citation type="journal article" date="2019" name="Int. J. Syst. Evol. Microbiol.">
        <title>The Global Catalogue of Microorganisms (GCM) 10K type strain sequencing project: providing services to taxonomists for standard genome sequencing and annotation.</title>
        <authorList>
            <consortium name="The Broad Institute Genomics Platform"/>
            <consortium name="The Broad Institute Genome Sequencing Center for Infectious Disease"/>
            <person name="Wu L."/>
            <person name="Ma J."/>
        </authorList>
    </citation>
    <scope>NUCLEOTIDE SEQUENCE [LARGE SCALE GENOMIC DNA]</scope>
    <source>
        <strain evidence="4">JCM 17498</strain>
    </source>
</reference>
<gene>
    <name evidence="3" type="ORF">GCM10022268_34930</name>
</gene>
<evidence type="ECO:0000256" key="1">
    <source>
        <dbReference type="SAM" id="MobiDB-lite"/>
    </source>
</evidence>
<accession>A0ABP7EXL2</accession>
<sequence>MVSYVRHGLSVVGAVTLLSVPTILLLGHGAAVESAVAAAIADPASILAARSPGGRAPGALSQSKLKQTKRRYARSGVKRPAGPTERVLGQARTRPTDALPLGDAVDPLLGTPLIIPQGAFGDLAGDGPSPVGPGTVGFAGTPVTGIGIGGGGGGVGGGGGGGDGGTTPVVPPVSAVPEPSTWLMTIFGFFAAGIGLRRRRPAPVSRQRAA</sequence>
<evidence type="ECO:0000313" key="4">
    <source>
        <dbReference type="Proteomes" id="UP001500523"/>
    </source>
</evidence>
<keyword evidence="4" id="KW-1185">Reference proteome</keyword>
<feature type="domain" description="Ice-binding protein C-terminal" evidence="2">
    <location>
        <begin position="175"/>
        <end position="199"/>
    </location>
</feature>
<proteinExistence type="predicted"/>
<organism evidence="3 4">
    <name type="scientific">Sphingomonas cynarae</name>
    <dbReference type="NCBI Taxonomy" id="930197"/>
    <lineage>
        <taxon>Bacteria</taxon>
        <taxon>Pseudomonadati</taxon>
        <taxon>Pseudomonadota</taxon>
        <taxon>Alphaproteobacteria</taxon>
        <taxon>Sphingomonadales</taxon>
        <taxon>Sphingomonadaceae</taxon>
        <taxon>Sphingomonas</taxon>
    </lineage>
</organism>
<comment type="caution">
    <text evidence="3">The sequence shown here is derived from an EMBL/GenBank/DDBJ whole genome shotgun (WGS) entry which is preliminary data.</text>
</comment>
<name>A0ABP7EXL2_9SPHN</name>
<feature type="compositionally biased region" description="Basic residues" evidence="1">
    <location>
        <begin position="66"/>
        <end position="77"/>
    </location>
</feature>
<dbReference type="NCBIfam" id="TIGR02595">
    <property type="entry name" value="PEP_CTERM"/>
    <property type="match status" value="1"/>
</dbReference>
<dbReference type="Pfam" id="PF07589">
    <property type="entry name" value="PEP-CTERM"/>
    <property type="match status" value="1"/>
</dbReference>
<evidence type="ECO:0000313" key="3">
    <source>
        <dbReference type="EMBL" id="GAA3723736.1"/>
    </source>
</evidence>
<feature type="region of interest" description="Disordered" evidence="1">
    <location>
        <begin position="51"/>
        <end position="85"/>
    </location>
</feature>
<evidence type="ECO:0000259" key="2">
    <source>
        <dbReference type="Pfam" id="PF07589"/>
    </source>
</evidence>
<dbReference type="EMBL" id="BAABBF010000012">
    <property type="protein sequence ID" value="GAA3723736.1"/>
    <property type="molecule type" value="Genomic_DNA"/>
</dbReference>
<dbReference type="InterPro" id="IPR013424">
    <property type="entry name" value="Ice-binding_C"/>
</dbReference>